<feature type="compositionally biased region" description="Polar residues" evidence="1">
    <location>
        <begin position="102"/>
        <end position="111"/>
    </location>
</feature>
<proteinExistence type="predicted"/>
<dbReference type="EMBL" id="JAYKXN010000003">
    <property type="protein sequence ID" value="KAK7303210.1"/>
    <property type="molecule type" value="Genomic_DNA"/>
</dbReference>
<gene>
    <name evidence="2" type="ORF">RJT34_14112</name>
</gene>
<evidence type="ECO:0000313" key="3">
    <source>
        <dbReference type="Proteomes" id="UP001359559"/>
    </source>
</evidence>
<name>A0AAN9JPS7_CLITE</name>
<reference evidence="2 3" key="1">
    <citation type="submission" date="2024-01" db="EMBL/GenBank/DDBJ databases">
        <title>The genomes of 5 underutilized Papilionoideae crops provide insights into root nodulation and disease resistance.</title>
        <authorList>
            <person name="Yuan L."/>
        </authorList>
    </citation>
    <scope>NUCLEOTIDE SEQUENCE [LARGE SCALE GENOMIC DNA]</scope>
    <source>
        <strain evidence="2">LY-2023</strain>
        <tissue evidence="2">Leaf</tissue>
    </source>
</reference>
<evidence type="ECO:0000313" key="2">
    <source>
        <dbReference type="EMBL" id="KAK7303210.1"/>
    </source>
</evidence>
<evidence type="ECO:0000256" key="1">
    <source>
        <dbReference type="SAM" id="MobiDB-lite"/>
    </source>
</evidence>
<feature type="region of interest" description="Disordered" evidence="1">
    <location>
        <begin position="96"/>
        <end position="115"/>
    </location>
</feature>
<accession>A0AAN9JPS7</accession>
<dbReference type="AlphaFoldDB" id="A0AAN9JPS7"/>
<keyword evidence="3" id="KW-1185">Reference proteome</keyword>
<sequence length="146" mass="16360">MYNEVLNVPFNIDMSKDLLNMSLRLMLLSSESSFKAKSIVKAEEQRSPSSLHLSFRSPLQARVMTVRRGTLDFLPTDRVGVGLKLVEDPSGQRSALPFASRKWSSSSQPNTRGGRRAAFNVTECKRTEVNRALGAQPNMLLVNYTR</sequence>
<comment type="caution">
    <text evidence="2">The sequence shown here is derived from an EMBL/GenBank/DDBJ whole genome shotgun (WGS) entry which is preliminary data.</text>
</comment>
<protein>
    <submittedName>
        <fullName evidence="2">Uncharacterized protein</fullName>
    </submittedName>
</protein>
<dbReference type="Proteomes" id="UP001359559">
    <property type="component" value="Unassembled WGS sequence"/>
</dbReference>
<organism evidence="2 3">
    <name type="scientific">Clitoria ternatea</name>
    <name type="common">Butterfly pea</name>
    <dbReference type="NCBI Taxonomy" id="43366"/>
    <lineage>
        <taxon>Eukaryota</taxon>
        <taxon>Viridiplantae</taxon>
        <taxon>Streptophyta</taxon>
        <taxon>Embryophyta</taxon>
        <taxon>Tracheophyta</taxon>
        <taxon>Spermatophyta</taxon>
        <taxon>Magnoliopsida</taxon>
        <taxon>eudicotyledons</taxon>
        <taxon>Gunneridae</taxon>
        <taxon>Pentapetalae</taxon>
        <taxon>rosids</taxon>
        <taxon>fabids</taxon>
        <taxon>Fabales</taxon>
        <taxon>Fabaceae</taxon>
        <taxon>Papilionoideae</taxon>
        <taxon>50 kb inversion clade</taxon>
        <taxon>NPAAA clade</taxon>
        <taxon>indigoferoid/millettioid clade</taxon>
        <taxon>Phaseoleae</taxon>
        <taxon>Clitoria</taxon>
    </lineage>
</organism>